<reference evidence="1" key="1">
    <citation type="journal article" date="2020" name="Stud. Mycol.">
        <title>101 Dothideomycetes genomes: a test case for predicting lifestyles and emergence of pathogens.</title>
        <authorList>
            <person name="Haridas S."/>
            <person name="Albert R."/>
            <person name="Binder M."/>
            <person name="Bloem J."/>
            <person name="Labutti K."/>
            <person name="Salamov A."/>
            <person name="Andreopoulos B."/>
            <person name="Baker S."/>
            <person name="Barry K."/>
            <person name="Bills G."/>
            <person name="Bluhm B."/>
            <person name="Cannon C."/>
            <person name="Castanera R."/>
            <person name="Culley D."/>
            <person name="Daum C."/>
            <person name="Ezra D."/>
            <person name="Gonzalez J."/>
            <person name="Henrissat B."/>
            <person name="Kuo A."/>
            <person name="Liang C."/>
            <person name="Lipzen A."/>
            <person name="Lutzoni F."/>
            <person name="Magnuson J."/>
            <person name="Mondo S."/>
            <person name="Nolan M."/>
            <person name="Ohm R."/>
            <person name="Pangilinan J."/>
            <person name="Park H.-J."/>
            <person name="Ramirez L."/>
            <person name="Alfaro M."/>
            <person name="Sun H."/>
            <person name="Tritt A."/>
            <person name="Yoshinaga Y."/>
            <person name="Zwiers L.-H."/>
            <person name="Turgeon B."/>
            <person name="Goodwin S."/>
            <person name="Spatafora J."/>
            <person name="Crous P."/>
            <person name="Grigoriev I."/>
        </authorList>
    </citation>
    <scope>NUCLEOTIDE SEQUENCE</scope>
    <source>
        <strain evidence="1">CBS 207.26</strain>
    </source>
</reference>
<sequence length="218" mass="23647">MRMDRKIFFIMSLVGLWKQERSGQGLTPFDGALSVVFQGLGIKPSGHKTGSFARRRFSLANKSYKCDPTPGSGFFCAFPTLPVGALCSAVLARSEKFAAALLRWPNALEEMVSHGFHAIQPAASWPQGVRLLLSHGGSSLISLKDHWRSSTFDHAAIASNAESMVLLLNAGCLALDGSVIWFRLDLSLHAPVVQALKARRQALCALVQAPDLFIIPTD</sequence>
<dbReference type="EMBL" id="ML994611">
    <property type="protein sequence ID" value="KAF2194451.1"/>
    <property type="molecule type" value="Genomic_DNA"/>
</dbReference>
<protein>
    <submittedName>
        <fullName evidence="1">Uncharacterized protein</fullName>
    </submittedName>
</protein>
<organism evidence="1 2">
    <name type="scientific">Zopfia rhizophila CBS 207.26</name>
    <dbReference type="NCBI Taxonomy" id="1314779"/>
    <lineage>
        <taxon>Eukaryota</taxon>
        <taxon>Fungi</taxon>
        <taxon>Dikarya</taxon>
        <taxon>Ascomycota</taxon>
        <taxon>Pezizomycotina</taxon>
        <taxon>Dothideomycetes</taxon>
        <taxon>Dothideomycetes incertae sedis</taxon>
        <taxon>Zopfiaceae</taxon>
        <taxon>Zopfia</taxon>
    </lineage>
</organism>
<accession>A0A6A6ET17</accession>
<dbReference type="AlphaFoldDB" id="A0A6A6ET17"/>
<evidence type="ECO:0000313" key="2">
    <source>
        <dbReference type="Proteomes" id="UP000800200"/>
    </source>
</evidence>
<proteinExistence type="predicted"/>
<dbReference type="Proteomes" id="UP000800200">
    <property type="component" value="Unassembled WGS sequence"/>
</dbReference>
<evidence type="ECO:0000313" key="1">
    <source>
        <dbReference type="EMBL" id="KAF2194451.1"/>
    </source>
</evidence>
<gene>
    <name evidence="1" type="ORF">K469DRAFT_686485</name>
</gene>
<name>A0A6A6ET17_9PEZI</name>
<keyword evidence="2" id="KW-1185">Reference proteome</keyword>
<dbReference type="OrthoDB" id="3695171at2759"/>